<proteinExistence type="predicted"/>
<keyword evidence="1" id="KW-0812">Transmembrane</keyword>
<dbReference type="AlphaFoldDB" id="A0A6A4R3Y9"/>
<evidence type="ECO:0000256" key="1">
    <source>
        <dbReference type="SAM" id="Phobius"/>
    </source>
</evidence>
<dbReference type="Proteomes" id="UP000447434">
    <property type="component" value="Chromosome 2"/>
</dbReference>
<evidence type="ECO:0000313" key="3">
    <source>
        <dbReference type="Proteomes" id="UP000447434"/>
    </source>
</evidence>
<reference evidence="3" key="1">
    <citation type="journal article" date="2020" name="Nat. Commun.">
        <title>Genome sequence of the cluster root forming white lupin.</title>
        <authorList>
            <person name="Hufnagel B."/>
            <person name="Marques A."/>
            <person name="Soriano A."/>
            <person name="Marques L."/>
            <person name="Divol F."/>
            <person name="Doumas P."/>
            <person name="Sallet E."/>
            <person name="Mancinotti D."/>
            <person name="Carrere S."/>
            <person name="Marande W."/>
            <person name="Arribat S."/>
            <person name="Keller J."/>
            <person name="Huneau C."/>
            <person name="Blein T."/>
            <person name="Aime D."/>
            <person name="Laguerre M."/>
            <person name="Taylor J."/>
            <person name="Schubert V."/>
            <person name="Nelson M."/>
            <person name="Geu-Flores F."/>
            <person name="Crespi M."/>
            <person name="Gallardo-Guerrero K."/>
            <person name="Delaux P.-M."/>
            <person name="Salse J."/>
            <person name="Berges H."/>
            <person name="Guyot R."/>
            <person name="Gouzy J."/>
            <person name="Peret B."/>
        </authorList>
    </citation>
    <scope>NUCLEOTIDE SEQUENCE [LARGE SCALE GENOMIC DNA]</scope>
    <source>
        <strain evidence="3">cv. Amiga</strain>
    </source>
</reference>
<keyword evidence="1" id="KW-0472">Membrane</keyword>
<sequence>MNPNLYTFLMMMMMMMLLEVMVKDWGRMWVKRVRGDARNQGFHWNEVNASVDLQGNNGKRKMRMKTVAKKGCGNRMRCRQGGLVLIMT</sequence>
<keyword evidence="3" id="KW-1185">Reference proteome</keyword>
<name>A0A6A4R3Y9_LUPAL</name>
<protein>
    <submittedName>
        <fullName evidence="2">Uncharacterized protein</fullName>
    </submittedName>
</protein>
<keyword evidence="1" id="KW-1133">Transmembrane helix</keyword>
<gene>
    <name evidence="2" type="ORF">Lalb_Chr02g0160111</name>
</gene>
<organism evidence="2 3">
    <name type="scientific">Lupinus albus</name>
    <name type="common">White lupine</name>
    <name type="synonym">Lupinus termis</name>
    <dbReference type="NCBI Taxonomy" id="3870"/>
    <lineage>
        <taxon>Eukaryota</taxon>
        <taxon>Viridiplantae</taxon>
        <taxon>Streptophyta</taxon>
        <taxon>Embryophyta</taxon>
        <taxon>Tracheophyta</taxon>
        <taxon>Spermatophyta</taxon>
        <taxon>Magnoliopsida</taxon>
        <taxon>eudicotyledons</taxon>
        <taxon>Gunneridae</taxon>
        <taxon>Pentapetalae</taxon>
        <taxon>rosids</taxon>
        <taxon>fabids</taxon>
        <taxon>Fabales</taxon>
        <taxon>Fabaceae</taxon>
        <taxon>Papilionoideae</taxon>
        <taxon>50 kb inversion clade</taxon>
        <taxon>genistoids sensu lato</taxon>
        <taxon>core genistoids</taxon>
        <taxon>Genisteae</taxon>
        <taxon>Lupinus</taxon>
    </lineage>
</organism>
<dbReference type="EMBL" id="WOCE01000002">
    <property type="protein sequence ID" value="KAE9620094.1"/>
    <property type="molecule type" value="Genomic_DNA"/>
</dbReference>
<comment type="caution">
    <text evidence="2">The sequence shown here is derived from an EMBL/GenBank/DDBJ whole genome shotgun (WGS) entry which is preliminary data.</text>
</comment>
<feature type="transmembrane region" description="Helical" evidence="1">
    <location>
        <begin position="6"/>
        <end position="22"/>
    </location>
</feature>
<accession>A0A6A4R3Y9</accession>
<evidence type="ECO:0000313" key="2">
    <source>
        <dbReference type="EMBL" id="KAE9620094.1"/>
    </source>
</evidence>